<keyword evidence="1" id="KW-0812">Transmembrane</keyword>
<feature type="transmembrane region" description="Helical" evidence="1">
    <location>
        <begin position="46"/>
        <end position="66"/>
    </location>
</feature>
<reference evidence="3 4" key="1">
    <citation type="journal article" date="2005" name="Genome Res.">
        <title>Living with two extremes: conclusions from the genome sequence of Natronomonas pharaonis.</title>
        <authorList>
            <person name="Falb M."/>
            <person name="Pfeiffer F."/>
            <person name="Palm P."/>
            <person name="Rodewald K."/>
            <person name="Hickmann V."/>
            <person name="Tittor J."/>
            <person name="Oesterhelt D."/>
        </authorList>
    </citation>
    <scope>NUCLEOTIDE SEQUENCE [LARGE SCALE GENOMIC DNA]</scope>
    <source>
        <strain evidence="4">ATCC 35678 / DSM 2160 / CIP 103997 / JCM 8858 / NBRC 14720 / NCIMB 2260 / Gabara</strain>
    </source>
</reference>
<sequence length="76" mass="8750">MGFTDSIREHVREHRTGMVHDLMFAVVWVAIVNFLFSAVFTDAPSWAFYMFMLAGIPAYFGFFFSLSMARAQQDSQ</sequence>
<dbReference type="EMBL" id="CR936257">
    <property type="protein sequence ID" value="CAI50661.1"/>
    <property type="molecule type" value="Genomic_DNA"/>
</dbReference>
<evidence type="ECO:0000313" key="4">
    <source>
        <dbReference type="Proteomes" id="UP000002698"/>
    </source>
</evidence>
<proteinExistence type="predicted"/>
<evidence type="ECO:0000256" key="1">
    <source>
        <dbReference type="SAM" id="Phobius"/>
    </source>
</evidence>
<dbReference type="STRING" id="348780.NP_5140A"/>
<feature type="domain" description="DUF8119" evidence="2">
    <location>
        <begin position="1"/>
        <end position="73"/>
    </location>
</feature>
<evidence type="ECO:0000313" key="3">
    <source>
        <dbReference type="EMBL" id="CAI50661.1"/>
    </source>
</evidence>
<dbReference type="OrthoDB" id="198557at2157"/>
<protein>
    <recommendedName>
        <fullName evidence="2">DUF8119 domain-containing protein</fullName>
    </recommendedName>
</protein>
<organism evidence="3 4">
    <name type="scientific">Natronomonas pharaonis (strain ATCC 35678 / DSM 2160 / CIP 103997 / JCM 8858 / NBRC 14720 / NCIMB 2260 / Gabara)</name>
    <name type="common">Halobacterium pharaonis</name>
    <dbReference type="NCBI Taxonomy" id="348780"/>
    <lineage>
        <taxon>Archaea</taxon>
        <taxon>Methanobacteriati</taxon>
        <taxon>Methanobacteriota</taxon>
        <taxon>Stenosarchaea group</taxon>
        <taxon>Halobacteria</taxon>
        <taxon>Halobacteriales</taxon>
        <taxon>Natronomonadaceae</taxon>
        <taxon>Natronomonas</taxon>
    </lineage>
</organism>
<dbReference type="KEGG" id="nph:NP_5140A"/>
<dbReference type="EnsemblBacteria" id="CAI50661">
    <property type="protein sequence ID" value="CAI50661"/>
    <property type="gene ID" value="NP_5140A"/>
</dbReference>
<dbReference type="RefSeq" id="WP_011324271.1">
    <property type="nucleotide sequence ID" value="NC_007426.1"/>
</dbReference>
<dbReference type="Proteomes" id="UP000002698">
    <property type="component" value="Chromosome"/>
</dbReference>
<accession>A0A1U7EZF0</accession>
<dbReference type="Pfam" id="PF26436">
    <property type="entry name" value="DUF8119"/>
    <property type="match status" value="1"/>
</dbReference>
<keyword evidence="4" id="KW-1185">Reference proteome</keyword>
<dbReference type="InterPro" id="IPR058432">
    <property type="entry name" value="DUF8119"/>
</dbReference>
<keyword evidence="1" id="KW-0472">Membrane</keyword>
<keyword evidence="1" id="KW-1133">Transmembrane helix</keyword>
<dbReference type="eggNOG" id="arCOG06361">
    <property type="taxonomic scope" value="Archaea"/>
</dbReference>
<dbReference type="GeneID" id="3702269"/>
<dbReference type="HOGENOM" id="CLU_192661_0_0_2"/>
<name>A0A1U7EZF0_NATPD</name>
<evidence type="ECO:0000259" key="2">
    <source>
        <dbReference type="Pfam" id="PF26436"/>
    </source>
</evidence>
<dbReference type="AlphaFoldDB" id="A0A1U7EZF0"/>
<feature type="transmembrane region" description="Helical" evidence="1">
    <location>
        <begin position="21"/>
        <end position="40"/>
    </location>
</feature>
<gene>
    <name evidence="3" type="ordered locus">NP_5140A</name>
</gene>